<evidence type="ECO:0000313" key="9">
    <source>
        <dbReference type="Ensembl" id="ENSVKKP00000008587.1"/>
    </source>
</evidence>
<organism evidence="9 10">
    <name type="scientific">Varanus komodoensis</name>
    <name type="common">Komodo dragon</name>
    <dbReference type="NCBI Taxonomy" id="61221"/>
    <lineage>
        <taxon>Eukaryota</taxon>
        <taxon>Metazoa</taxon>
        <taxon>Chordata</taxon>
        <taxon>Craniata</taxon>
        <taxon>Vertebrata</taxon>
        <taxon>Euteleostomi</taxon>
        <taxon>Lepidosauria</taxon>
        <taxon>Squamata</taxon>
        <taxon>Bifurcata</taxon>
        <taxon>Unidentata</taxon>
        <taxon>Episquamata</taxon>
        <taxon>Toxicofera</taxon>
        <taxon>Anguimorpha</taxon>
        <taxon>Paleoanguimorpha</taxon>
        <taxon>Varanoidea</taxon>
        <taxon>Varanidae</taxon>
        <taxon>Varanus</taxon>
    </lineage>
</organism>
<dbReference type="InterPro" id="IPR003598">
    <property type="entry name" value="Ig_sub2"/>
</dbReference>
<evidence type="ECO:0000256" key="1">
    <source>
        <dbReference type="ARBA" id="ARBA00004479"/>
    </source>
</evidence>
<dbReference type="InterPro" id="IPR003006">
    <property type="entry name" value="Ig/MHC_CS"/>
</dbReference>
<evidence type="ECO:0000256" key="4">
    <source>
        <dbReference type="ARBA" id="ARBA00023180"/>
    </source>
</evidence>
<dbReference type="SMART" id="SM00408">
    <property type="entry name" value="IGc2"/>
    <property type="match status" value="2"/>
</dbReference>
<dbReference type="GO" id="GO:0005911">
    <property type="term" value="C:cell-cell junction"/>
    <property type="evidence" value="ECO:0007669"/>
    <property type="project" value="TreeGrafter"/>
</dbReference>
<evidence type="ECO:0000256" key="2">
    <source>
        <dbReference type="ARBA" id="ARBA00023136"/>
    </source>
</evidence>
<accession>A0A8D2J0P5</accession>
<protein>
    <recommendedName>
        <fullName evidence="8">Ig-like domain-containing protein</fullName>
    </recommendedName>
</protein>
<feature type="domain" description="Ig-like" evidence="8">
    <location>
        <begin position="157"/>
        <end position="225"/>
    </location>
</feature>
<dbReference type="PROSITE" id="PS50835">
    <property type="entry name" value="IG_LIKE"/>
    <property type="match status" value="2"/>
</dbReference>
<evidence type="ECO:0000256" key="3">
    <source>
        <dbReference type="ARBA" id="ARBA00023157"/>
    </source>
</evidence>
<feature type="chain" id="PRO_5034928553" description="Ig-like domain-containing protein" evidence="7">
    <location>
        <begin position="25"/>
        <end position="313"/>
    </location>
</feature>
<proteinExistence type="predicted"/>
<keyword evidence="3" id="KW-1015">Disulfide bond</keyword>
<dbReference type="PANTHER" id="PTHR11640:SF164">
    <property type="entry name" value="MAM DOMAIN-CONTAINING GLYCOSYLPHOSPHATIDYLINOSITOL ANCHOR PROTEIN 1"/>
    <property type="match status" value="1"/>
</dbReference>
<keyword evidence="2 6" id="KW-0472">Membrane</keyword>
<keyword evidence="6" id="KW-1133">Transmembrane helix</keyword>
<dbReference type="GO" id="GO:0050839">
    <property type="term" value="F:cell adhesion molecule binding"/>
    <property type="evidence" value="ECO:0007669"/>
    <property type="project" value="TreeGrafter"/>
</dbReference>
<reference evidence="9" key="2">
    <citation type="submission" date="2025-09" db="UniProtKB">
        <authorList>
            <consortium name="Ensembl"/>
        </authorList>
    </citation>
    <scope>IDENTIFICATION</scope>
</reference>
<evidence type="ECO:0000256" key="5">
    <source>
        <dbReference type="ARBA" id="ARBA00023319"/>
    </source>
</evidence>
<dbReference type="PANTHER" id="PTHR11640">
    <property type="entry name" value="NEPHRIN"/>
    <property type="match status" value="1"/>
</dbReference>
<feature type="signal peptide" evidence="7">
    <location>
        <begin position="1"/>
        <end position="24"/>
    </location>
</feature>
<dbReference type="InterPro" id="IPR051275">
    <property type="entry name" value="Cell_adhesion_signaling"/>
</dbReference>
<gene>
    <name evidence="9" type="primary">LOC123025881</name>
</gene>
<dbReference type="InterPro" id="IPR013151">
    <property type="entry name" value="Immunoglobulin_dom"/>
</dbReference>
<evidence type="ECO:0000313" key="10">
    <source>
        <dbReference type="Proteomes" id="UP000694545"/>
    </source>
</evidence>
<dbReference type="CDD" id="cd00096">
    <property type="entry name" value="Ig"/>
    <property type="match status" value="1"/>
</dbReference>
<dbReference type="Gene3D" id="2.60.40.10">
    <property type="entry name" value="Immunoglobulins"/>
    <property type="match status" value="2"/>
</dbReference>
<keyword evidence="4" id="KW-0325">Glycoprotein</keyword>
<dbReference type="GeneID" id="123025881"/>
<keyword evidence="6" id="KW-0812">Transmembrane</keyword>
<dbReference type="Proteomes" id="UP000694545">
    <property type="component" value="Unplaced"/>
</dbReference>
<dbReference type="InterPro" id="IPR036179">
    <property type="entry name" value="Ig-like_dom_sf"/>
</dbReference>
<dbReference type="InterPro" id="IPR013783">
    <property type="entry name" value="Ig-like_fold"/>
</dbReference>
<dbReference type="AlphaFoldDB" id="A0A8D2J0P5"/>
<evidence type="ECO:0000256" key="7">
    <source>
        <dbReference type="SAM" id="SignalP"/>
    </source>
</evidence>
<dbReference type="Pfam" id="PF13927">
    <property type="entry name" value="Ig_3"/>
    <property type="match status" value="1"/>
</dbReference>
<keyword evidence="5" id="KW-0393">Immunoglobulin domain</keyword>
<feature type="transmembrane region" description="Helical" evidence="6">
    <location>
        <begin position="247"/>
        <end position="270"/>
    </location>
</feature>
<dbReference type="RefSeq" id="XP_044290937.1">
    <property type="nucleotide sequence ID" value="XM_044435002.1"/>
</dbReference>
<dbReference type="OrthoDB" id="10012075at2759"/>
<dbReference type="GO" id="GO:0005886">
    <property type="term" value="C:plasma membrane"/>
    <property type="evidence" value="ECO:0007669"/>
    <property type="project" value="TreeGrafter"/>
</dbReference>
<evidence type="ECO:0000259" key="8">
    <source>
        <dbReference type="PROSITE" id="PS50835"/>
    </source>
</evidence>
<dbReference type="SMART" id="SM00409">
    <property type="entry name" value="IG"/>
    <property type="match status" value="2"/>
</dbReference>
<dbReference type="Pfam" id="PF00047">
    <property type="entry name" value="ig"/>
    <property type="match status" value="1"/>
</dbReference>
<evidence type="ECO:0000256" key="6">
    <source>
        <dbReference type="SAM" id="Phobius"/>
    </source>
</evidence>
<dbReference type="SUPFAM" id="SSF48726">
    <property type="entry name" value="Immunoglobulin"/>
    <property type="match status" value="2"/>
</dbReference>
<dbReference type="Ensembl" id="ENSVKKT00000008807.1">
    <property type="protein sequence ID" value="ENSVKKP00000008587.1"/>
    <property type="gene ID" value="ENSVKKG00000006107.1"/>
</dbReference>
<dbReference type="PROSITE" id="PS00290">
    <property type="entry name" value="IG_MHC"/>
    <property type="match status" value="1"/>
</dbReference>
<keyword evidence="10" id="KW-1185">Reference proteome</keyword>
<dbReference type="OMA" id="CLYTDSD"/>
<feature type="domain" description="Ig-like" evidence="8">
    <location>
        <begin position="27"/>
        <end position="126"/>
    </location>
</feature>
<comment type="subcellular location">
    <subcellularLocation>
        <location evidence="1">Membrane</location>
        <topology evidence="1">Single-pass type I membrane protein</topology>
    </subcellularLocation>
</comment>
<reference evidence="9" key="1">
    <citation type="submission" date="2025-08" db="UniProtKB">
        <authorList>
            <consortium name="Ensembl"/>
        </authorList>
    </citation>
    <scope>IDENTIFICATION</scope>
</reference>
<dbReference type="KEGG" id="vko:123025881"/>
<dbReference type="GO" id="GO:0098609">
    <property type="term" value="P:cell-cell adhesion"/>
    <property type="evidence" value="ECO:0007669"/>
    <property type="project" value="TreeGrafter"/>
</dbReference>
<dbReference type="InterPro" id="IPR003599">
    <property type="entry name" value="Ig_sub"/>
</dbReference>
<keyword evidence="7" id="KW-0732">Signal</keyword>
<dbReference type="InterPro" id="IPR007110">
    <property type="entry name" value="Ig-like_dom"/>
</dbReference>
<sequence>MAQFPGRLWLLALGLAVTLRLSRAGLPVIRLNDQAGPILEGSNVTLECLSDEGGEDLSEFTFQKFSKWLHSWISLDKGSRLHCWFYDVTVSRDNGRLLLAINDVQYWHSGPYRCASSNATSNASVSDVLDLKMEYLRGVHISRANSWCGTMEKTIRVQEGQDVKLLCSADSSQTPLFEWTREGDDWILPSNTLNLSKVNREQAGTYTCRAQHPTLAQLVKSKSVLLLVDGPERSFSLESLMSLSTPMLALSVALPAVLLLLLIMVLAVLVPRRRAAAAKKKAAQQEAGQRTPIYKGSLESVPSVVGDTHPLVM</sequence>
<name>A0A8D2J0P5_VARKO</name>